<feature type="transmembrane region" description="Helical" evidence="10">
    <location>
        <begin position="46"/>
        <end position="71"/>
    </location>
</feature>
<feature type="transmembrane region" description="Helical" evidence="10">
    <location>
        <begin position="168"/>
        <end position="187"/>
    </location>
</feature>
<evidence type="ECO:0000256" key="3">
    <source>
        <dbReference type="ARBA" id="ARBA00022106"/>
    </source>
</evidence>
<feature type="transmembrane region" description="Helical" evidence="10">
    <location>
        <begin position="236"/>
        <end position="263"/>
    </location>
</feature>
<dbReference type="CDD" id="cd13143">
    <property type="entry name" value="MATE_MepA_like"/>
    <property type="match status" value="1"/>
</dbReference>
<dbReference type="NCBIfam" id="TIGR00797">
    <property type="entry name" value="matE"/>
    <property type="match status" value="1"/>
</dbReference>
<evidence type="ECO:0000256" key="10">
    <source>
        <dbReference type="SAM" id="Phobius"/>
    </source>
</evidence>
<dbReference type="InterPro" id="IPR045070">
    <property type="entry name" value="MATE_MepA-like"/>
</dbReference>
<name>A0A174ALP9_9CLOT</name>
<feature type="transmembrane region" description="Helical" evidence="10">
    <location>
        <begin position="416"/>
        <end position="436"/>
    </location>
</feature>
<feature type="transmembrane region" description="Helical" evidence="10">
    <location>
        <begin position="12"/>
        <end position="34"/>
    </location>
</feature>
<dbReference type="GO" id="GO:0046677">
    <property type="term" value="P:response to antibiotic"/>
    <property type="evidence" value="ECO:0007669"/>
    <property type="project" value="UniProtKB-KW"/>
</dbReference>
<dbReference type="OrthoDB" id="9811110at2"/>
<feature type="transmembrane region" description="Helical" evidence="10">
    <location>
        <begin position="391"/>
        <end position="410"/>
    </location>
</feature>
<proteinExistence type="inferred from homology"/>
<dbReference type="GO" id="GO:0042910">
    <property type="term" value="F:xenobiotic transmembrane transporter activity"/>
    <property type="evidence" value="ECO:0007669"/>
    <property type="project" value="InterPro"/>
</dbReference>
<dbReference type="GO" id="GO:0015297">
    <property type="term" value="F:antiporter activity"/>
    <property type="evidence" value="ECO:0007669"/>
    <property type="project" value="InterPro"/>
</dbReference>
<evidence type="ECO:0000256" key="5">
    <source>
        <dbReference type="ARBA" id="ARBA00022475"/>
    </source>
</evidence>
<feature type="transmembrane region" description="Helical" evidence="10">
    <location>
        <begin position="317"/>
        <end position="337"/>
    </location>
</feature>
<evidence type="ECO:0000256" key="6">
    <source>
        <dbReference type="ARBA" id="ARBA00022692"/>
    </source>
</evidence>
<feature type="transmembrane region" description="Helical" evidence="10">
    <location>
        <begin position="349"/>
        <end position="370"/>
    </location>
</feature>
<keyword evidence="9" id="KW-0046">Antibiotic resistance</keyword>
<dbReference type="AlphaFoldDB" id="A0A174ALP9"/>
<evidence type="ECO:0000313" key="12">
    <source>
        <dbReference type="Proteomes" id="UP000095594"/>
    </source>
</evidence>
<keyword evidence="6 10" id="KW-0812">Transmembrane</keyword>
<keyword evidence="4" id="KW-0813">Transport</keyword>
<reference evidence="11 12" key="1">
    <citation type="submission" date="2015-09" db="EMBL/GenBank/DDBJ databases">
        <authorList>
            <consortium name="Pathogen Informatics"/>
        </authorList>
    </citation>
    <scope>NUCLEOTIDE SEQUENCE [LARGE SCALE GENOMIC DNA]</scope>
    <source>
        <strain evidence="11 12">2789STDY5834856</strain>
    </source>
</reference>
<keyword evidence="7 10" id="KW-1133">Transmembrane helix</keyword>
<dbReference type="Pfam" id="PF01554">
    <property type="entry name" value="MatE"/>
    <property type="match status" value="2"/>
</dbReference>
<feature type="transmembrane region" description="Helical" evidence="10">
    <location>
        <begin position="92"/>
        <end position="114"/>
    </location>
</feature>
<sequence length="464" mass="51610">MGNKLEHEKIPKLLTSLAIPAICAQVVTLLYNMIDRMYIGRMDNGIMAIAGIGVCVPIISIITAFTGLFGRGGAPLAAIKMGENNTDEADNIISNSFMALIISSVIITILILLFNKEILILFGASQNSLPYALEYMEIYALGTAFVQLTVGMNFYINTQGFAKFGMMTIIIGGILNIILDPIFIFGFNMGTKGAALATVISQFVSFLWVLSFLFGKRTLLRIRRKYLMFNRNIMKQIVTLGSAPFFMSSTEGLLIICFNSQLLKYGGDIAVSSMTIMISMFQFILLPIEGIAQGSQPIISFNYGAKNYDRVRKTIKLAIVVCLIYSFLGTMLMELFPKMFISIFTNDEILLNQAASMLRIYIFGCMIMGANSTFQQTYNSLGEGKRSFFFAFYRKIILLIPLIYVLPMLLPNKLMAVVLAEPISDLLTTVTNGMYFRRFIKVKLPTSSKSNDKAYGELIVDNAN</sequence>
<feature type="transmembrane region" description="Helical" evidence="10">
    <location>
        <begin position="138"/>
        <end position="156"/>
    </location>
</feature>
<comment type="subcellular location">
    <subcellularLocation>
        <location evidence="1">Cell membrane</location>
        <topology evidence="1">Multi-pass membrane protein</topology>
    </subcellularLocation>
</comment>
<feature type="transmembrane region" description="Helical" evidence="10">
    <location>
        <begin position="269"/>
        <end position="288"/>
    </location>
</feature>
<dbReference type="EMBL" id="CYZX01000003">
    <property type="protein sequence ID" value="CUN88590.1"/>
    <property type="molecule type" value="Genomic_DNA"/>
</dbReference>
<organism evidence="11 12">
    <name type="scientific">Clostridium disporicum</name>
    <dbReference type="NCBI Taxonomy" id="84024"/>
    <lineage>
        <taxon>Bacteria</taxon>
        <taxon>Bacillati</taxon>
        <taxon>Bacillota</taxon>
        <taxon>Clostridia</taxon>
        <taxon>Eubacteriales</taxon>
        <taxon>Clostridiaceae</taxon>
        <taxon>Clostridium</taxon>
    </lineage>
</organism>
<dbReference type="InterPro" id="IPR002528">
    <property type="entry name" value="MATE_fam"/>
</dbReference>
<dbReference type="InterPro" id="IPR051327">
    <property type="entry name" value="MATE_MepA_subfamily"/>
</dbReference>
<evidence type="ECO:0000256" key="8">
    <source>
        <dbReference type="ARBA" id="ARBA00023136"/>
    </source>
</evidence>
<accession>A0A174ALP9</accession>
<dbReference type="RefSeq" id="WP_055263820.1">
    <property type="nucleotide sequence ID" value="NZ_CABIXQ010000003.1"/>
</dbReference>
<gene>
    <name evidence="11" type="primary">mepA_3</name>
    <name evidence="11" type="ORF">ERS852471_00623</name>
</gene>
<comment type="similarity">
    <text evidence="2">Belongs to the multi antimicrobial extrusion (MATE) (TC 2.A.66.1) family. MepA subfamily.</text>
</comment>
<evidence type="ECO:0000256" key="7">
    <source>
        <dbReference type="ARBA" id="ARBA00022989"/>
    </source>
</evidence>
<dbReference type="PANTHER" id="PTHR43823">
    <property type="entry name" value="SPORULATION PROTEIN YKVU"/>
    <property type="match status" value="1"/>
</dbReference>
<dbReference type="PIRSF" id="PIRSF006603">
    <property type="entry name" value="DinF"/>
    <property type="match status" value="1"/>
</dbReference>
<dbReference type="GO" id="GO:0005886">
    <property type="term" value="C:plasma membrane"/>
    <property type="evidence" value="ECO:0007669"/>
    <property type="project" value="UniProtKB-SubCell"/>
</dbReference>
<evidence type="ECO:0000256" key="1">
    <source>
        <dbReference type="ARBA" id="ARBA00004651"/>
    </source>
</evidence>
<evidence type="ECO:0000256" key="4">
    <source>
        <dbReference type="ARBA" id="ARBA00022448"/>
    </source>
</evidence>
<keyword evidence="8 10" id="KW-0472">Membrane</keyword>
<dbReference type="PANTHER" id="PTHR43823:SF3">
    <property type="entry name" value="MULTIDRUG EXPORT PROTEIN MEPA"/>
    <property type="match status" value="1"/>
</dbReference>
<evidence type="ECO:0000313" key="11">
    <source>
        <dbReference type="EMBL" id="CUN88590.1"/>
    </source>
</evidence>
<evidence type="ECO:0000256" key="9">
    <source>
        <dbReference type="ARBA" id="ARBA00023251"/>
    </source>
</evidence>
<dbReference type="InterPro" id="IPR048279">
    <property type="entry name" value="MdtK-like"/>
</dbReference>
<feature type="transmembrane region" description="Helical" evidence="10">
    <location>
        <begin position="193"/>
        <end position="215"/>
    </location>
</feature>
<dbReference type="Proteomes" id="UP000095594">
    <property type="component" value="Unassembled WGS sequence"/>
</dbReference>
<keyword evidence="5" id="KW-1003">Cell membrane</keyword>
<protein>
    <recommendedName>
        <fullName evidence="3">Multidrug export protein MepA</fullName>
    </recommendedName>
</protein>
<evidence type="ECO:0000256" key="2">
    <source>
        <dbReference type="ARBA" id="ARBA00008417"/>
    </source>
</evidence>